<dbReference type="GO" id="GO:0005524">
    <property type="term" value="F:ATP binding"/>
    <property type="evidence" value="ECO:0007669"/>
    <property type="project" value="UniProtKB-KW"/>
</dbReference>
<feature type="coiled-coil region" evidence="10">
    <location>
        <begin position="113"/>
        <end position="147"/>
    </location>
</feature>
<name>A0A0Q9Y8L7_9BACI</name>
<dbReference type="GO" id="GO:0016036">
    <property type="term" value="P:cellular response to phosphate starvation"/>
    <property type="evidence" value="ECO:0007669"/>
    <property type="project" value="TreeGrafter"/>
</dbReference>
<feature type="transmembrane region" description="Helical" evidence="11">
    <location>
        <begin position="53"/>
        <end position="71"/>
    </location>
</feature>
<dbReference type="SMART" id="SM00388">
    <property type="entry name" value="HisKA"/>
    <property type="match status" value="1"/>
</dbReference>
<comment type="catalytic activity">
    <reaction evidence="1">
        <text>ATP + protein L-histidine = ADP + protein N-phospho-L-histidine.</text>
        <dbReference type="EC" id="2.7.13.3"/>
    </reaction>
</comment>
<dbReference type="InterPro" id="IPR036890">
    <property type="entry name" value="HATPase_C_sf"/>
</dbReference>
<dbReference type="Proteomes" id="UP000053881">
    <property type="component" value="Unassembled WGS sequence"/>
</dbReference>
<keyword evidence="5" id="KW-0808">Transferase</keyword>
<dbReference type="InterPro" id="IPR036097">
    <property type="entry name" value="HisK_dim/P_sf"/>
</dbReference>
<dbReference type="Pfam" id="PF00512">
    <property type="entry name" value="HisKA"/>
    <property type="match status" value="1"/>
</dbReference>
<dbReference type="GO" id="GO:0005886">
    <property type="term" value="C:plasma membrane"/>
    <property type="evidence" value="ECO:0007669"/>
    <property type="project" value="TreeGrafter"/>
</dbReference>
<dbReference type="PRINTS" id="PR00344">
    <property type="entry name" value="BCTRLSENSOR"/>
</dbReference>
<dbReference type="EC" id="2.7.13.3" evidence="3"/>
<protein>
    <recommendedName>
        <fullName evidence="3">histidine kinase</fullName>
        <ecNumber evidence="3">2.7.13.3</ecNumber>
    </recommendedName>
</protein>
<keyword evidence="11" id="KW-0472">Membrane</keyword>
<keyword evidence="11" id="KW-0812">Transmembrane</keyword>
<dbReference type="InterPro" id="IPR003661">
    <property type="entry name" value="HisK_dim/P_dom"/>
</dbReference>
<dbReference type="CDD" id="cd00082">
    <property type="entry name" value="HisKA"/>
    <property type="match status" value="1"/>
</dbReference>
<dbReference type="Gene3D" id="3.30.565.10">
    <property type="entry name" value="Histidine kinase-like ATPase, C-terminal domain"/>
    <property type="match status" value="1"/>
</dbReference>
<keyword evidence="4" id="KW-0597">Phosphoprotein</keyword>
<dbReference type="GO" id="GO:0004721">
    <property type="term" value="F:phosphoprotein phosphatase activity"/>
    <property type="evidence" value="ECO:0007669"/>
    <property type="project" value="TreeGrafter"/>
</dbReference>
<accession>A0A0Q9Y8L7</accession>
<dbReference type="SUPFAM" id="SSF55874">
    <property type="entry name" value="ATPase domain of HSP90 chaperone/DNA topoisomerase II/histidine kinase"/>
    <property type="match status" value="1"/>
</dbReference>
<keyword evidence="8" id="KW-0067">ATP-binding</keyword>
<evidence type="ECO:0000256" key="9">
    <source>
        <dbReference type="ARBA" id="ARBA00023012"/>
    </source>
</evidence>
<proteinExistence type="predicted"/>
<dbReference type="InterPro" id="IPR003594">
    <property type="entry name" value="HATPase_dom"/>
</dbReference>
<dbReference type="AlphaFoldDB" id="A0A0Q9Y8L7"/>
<evidence type="ECO:0000256" key="11">
    <source>
        <dbReference type="SAM" id="Phobius"/>
    </source>
</evidence>
<dbReference type="PANTHER" id="PTHR45453">
    <property type="entry name" value="PHOSPHATE REGULON SENSOR PROTEIN PHOR"/>
    <property type="match status" value="1"/>
</dbReference>
<feature type="transmembrane region" description="Helical" evidence="11">
    <location>
        <begin position="21"/>
        <end position="41"/>
    </location>
</feature>
<organism evidence="13 14">
    <name type="scientific">Lederbergia galactosidilytica</name>
    <dbReference type="NCBI Taxonomy" id="217031"/>
    <lineage>
        <taxon>Bacteria</taxon>
        <taxon>Bacillati</taxon>
        <taxon>Bacillota</taxon>
        <taxon>Bacilli</taxon>
        <taxon>Bacillales</taxon>
        <taxon>Bacillaceae</taxon>
        <taxon>Lederbergia</taxon>
    </lineage>
</organism>
<evidence type="ECO:0000256" key="2">
    <source>
        <dbReference type="ARBA" id="ARBA00004370"/>
    </source>
</evidence>
<feature type="domain" description="Histidine kinase" evidence="12">
    <location>
        <begin position="147"/>
        <end position="363"/>
    </location>
</feature>
<keyword evidence="6" id="KW-0547">Nucleotide-binding</keyword>
<dbReference type="InterPro" id="IPR005467">
    <property type="entry name" value="His_kinase_dom"/>
</dbReference>
<gene>
    <name evidence="13" type="ORF">ACA29_00320</name>
</gene>
<evidence type="ECO:0000256" key="8">
    <source>
        <dbReference type="ARBA" id="ARBA00022840"/>
    </source>
</evidence>
<evidence type="ECO:0000256" key="1">
    <source>
        <dbReference type="ARBA" id="ARBA00000085"/>
    </source>
</evidence>
<reference evidence="13 14" key="1">
    <citation type="submission" date="2015-06" db="EMBL/GenBank/DDBJ databases">
        <title>Genome sequencing project of Bacillus galactosidilyticus PL133.</title>
        <authorList>
            <person name="Gaiero J."/>
            <person name="Nicol R."/>
            <person name="Habash M."/>
        </authorList>
    </citation>
    <scope>NUCLEOTIDE SEQUENCE [LARGE SCALE GENOMIC DNA]</scope>
    <source>
        <strain evidence="13 14">PL133</strain>
    </source>
</reference>
<dbReference type="PANTHER" id="PTHR45453:SF1">
    <property type="entry name" value="PHOSPHATE REGULON SENSOR PROTEIN PHOR"/>
    <property type="match status" value="1"/>
</dbReference>
<evidence type="ECO:0000256" key="3">
    <source>
        <dbReference type="ARBA" id="ARBA00012438"/>
    </source>
</evidence>
<keyword evidence="10" id="KW-0175">Coiled coil</keyword>
<dbReference type="PROSITE" id="PS50109">
    <property type="entry name" value="HIS_KIN"/>
    <property type="match status" value="1"/>
</dbReference>
<comment type="caution">
    <text evidence="13">The sequence shown here is derived from an EMBL/GenBank/DDBJ whole genome shotgun (WGS) entry which is preliminary data.</text>
</comment>
<dbReference type="SMART" id="SM00387">
    <property type="entry name" value="HATPase_c"/>
    <property type="match status" value="1"/>
</dbReference>
<keyword evidence="11" id="KW-1133">Transmembrane helix</keyword>
<evidence type="ECO:0000259" key="12">
    <source>
        <dbReference type="PROSITE" id="PS50109"/>
    </source>
</evidence>
<comment type="subcellular location">
    <subcellularLocation>
        <location evidence="2">Membrane</location>
    </subcellularLocation>
</comment>
<evidence type="ECO:0000313" key="13">
    <source>
        <dbReference type="EMBL" id="KRG17116.1"/>
    </source>
</evidence>
<dbReference type="PATRIC" id="fig|217031.4.peg.111"/>
<dbReference type="SUPFAM" id="SSF47384">
    <property type="entry name" value="Homodimeric domain of signal transducing histidine kinase"/>
    <property type="match status" value="1"/>
</dbReference>
<sequence length="363" mass="42268">MKIKGVPNEIRNENFITIIHYFFNDLGAIFFITGFSVLNLLNIPLETNGLVTYLLFSLLFFGMLILIGLVIDRQIRRPLFFFIRWIDQLSLGTFEKPEETKNFTLNKWRFGPFLELKSKLDRLTYQLNVAERERKELEETRKNWTSGVTHDLKTPLSYIKGYAAMLHSEHKWDKEEIKEFARIIEEKSLYMEQLIDDLSVVYEFDKMQIPLDLRTTDLSAFVKDVMEDIQQYPLANDYPIYLDVKNKDRVLLTFDSTLLKRALENFIMNAIYHNPPETIITVLIETTENSTLIEIIDDGIGIDDKAIQQLFNQYYRGTTTDKSHLGSGLGMSIAKQFVEKQGGQVTVESEPNKGTKIKILFPY</sequence>
<evidence type="ECO:0000256" key="7">
    <source>
        <dbReference type="ARBA" id="ARBA00022777"/>
    </source>
</evidence>
<dbReference type="GO" id="GO:0000155">
    <property type="term" value="F:phosphorelay sensor kinase activity"/>
    <property type="evidence" value="ECO:0007669"/>
    <property type="project" value="InterPro"/>
</dbReference>
<keyword evidence="9" id="KW-0902">Two-component regulatory system</keyword>
<evidence type="ECO:0000256" key="5">
    <source>
        <dbReference type="ARBA" id="ARBA00022679"/>
    </source>
</evidence>
<evidence type="ECO:0000313" key="14">
    <source>
        <dbReference type="Proteomes" id="UP000053881"/>
    </source>
</evidence>
<dbReference type="InterPro" id="IPR050351">
    <property type="entry name" value="BphY/WalK/GraS-like"/>
</dbReference>
<dbReference type="Pfam" id="PF02518">
    <property type="entry name" value="HATPase_c"/>
    <property type="match status" value="1"/>
</dbReference>
<evidence type="ECO:0000256" key="6">
    <source>
        <dbReference type="ARBA" id="ARBA00022741"/>
    </source>
</evidence>
<keyword evidence="7" id="KW-0418">Kinase</keyword>
<dbReference type="Gene3D" id="1.10.287.130">
    <property type="match status" value="1"/>
</dbReference>
<dbReference type="CDD" id="cd00075">
    <property type="entry name" value="HATPase"/>
    <property type="match status" value="1"/>
</dbReference>
<dbReference type="InterPro" id="IPR004358">
    <property type="entry name" value="Sig_transdc_His_kin-like_C"/>
</dbReference>
<evidence type="ECO:0000256" key="4">
    <source>
        <dbReference type="ARBA" id="ARBA00022553"/>
    </source>
</evidence>
<dbReference type="EMBL" id="LGPB01000005">
    <property type="protein sequence ID" value="KRG17116.1"/>
    <property type="molecule type" value="Genomic_DNA"/>
</dbReference>
<evidence type="ECO:0000256" key="10">
    <source>
        <dbReference type="SAM" id="Coils"/>
    </source>
</evidence>